<dbReference type="EMBL" id="PQXL01000457">
    <property type="protein sequence ID" value="THV45710.1"/>
    <property type="molecule type" value="Genomic_DNA"/>
</dbReference>
<dbReference type="AlphaFoldDB" id="A0A4S8QM50"/>
<feature type="compositionally biased region" description="Low complexity" evidence="1">
    <location>
        <begin position="18"/>
        <end position="29"/>
    </location>
</feature>
<dbReference type="OrthoDB" id="3512524at2759"/>
<feature type="region of interest" description="Disordered" evidence="1">
    <location>
        <begin position="1"/>
        <end position="49"/>
    </location>
</feature>
<feature type="compositionally biased region" description="Polar residues" evidence="1">
    <location>
        <begin position="39"/>
        <end position="49"/>
    </location>
</feature>
<protein>
    <submittedName>
        <fullName evidence="2">Uncharacterized protein</fullName>
    </submittedName>
</protein>
<evidence type="ECO:0000313" key="2">
    <source>
        <dbReference type="EMBL" id="THV45710.1"/>
    </source>
</evidence>
<dbReference type="Proteomes" id="UP000308671">
    <property type="component" value="Unassembled WGS sequence"/>
</dbReference>
<comment type="caution">
    <text evidence="2">The sequence shown here is derived from an EMBL/GenBank/DDBJ whole genome shotgun (WGS) entry which is preliminary data.</text>
</comment>
<evidence type="ECO:0000313" key="3">
    <source>
        <dbReference type="Proteomes" id="UP000308671"/>
    </source>
</evidence>
<organism evidence="2 3">
    <name type="scientific">Botrytis galanthina</name>
    <dbReference type="NCBI Taxonomy" id="278940"/>
    <lineage>
        <taxon>Eukaryota</taxon>
        <taxon>Fungi</taxon>
        <taxon>Dikarya</taxon>
        <taxon>Ascomycota</taxon>
        <taxon>Pezizomycotina</taxon>
        <taxon>Leotiomycetes</taxon>
        <taxon>Helotiales</taxon>
        <taxon>Sclerotiniaceae</taxon>
        <taxon>Botrytis</taxon>
    </lineage>
</organism>
<name>A0A4S8QM50_9HELO</name>
<proteinExistence type="predicted"/>
<sequence length="304" mass="35111">MSQASDSGLEHTSLAHMSQSSDSDLESVSFTPPPPPHTSGASESRSGIIDSSNVQTAIATVSNSSRELPREPTVPEFPLYDCLPREIRCEVMYQAALQIEPRLMPINIETRLRWPDTRLPSDRVDAFLQAGGKWKMQERDFQYLTITRGYGWHARDELILEEFHFRPEKDILWFSEDFVENYQNIKIYPSESVKRLMISIENFRELLTLYTGHIMLDAPKHSTLFIDQLQKLEHIYVVPSCDAGKERLSESFVLMEATDNDAPDPFDRRLLLICWSSWLEKLEKDSVNIGWTPPEISFKNIRWT</sequence>
<evidence type="ECO:0000256" key="1">
    <source>
        <dbReference type="SAM" id="MobiDB-lite"/>
    </source>
</evidence>
<keyword evidence="3" id="KW-1185">Reference proteome</keyword>
<accession>A0A4S8QM50</accession>
<gene>
    <name evidence="2" type="ORF">BGAL_0458g00010</name>
</gene>
<reference evidence="2 3" key="1">
    <citation type="submission" date="2017-12" db="EMBL/GenBank/DDBJ databases">
        <title>Comparative genomics of Botrytis spp.</title>
        <authorList>
            <person name="Valero-Jimenez C.A."/>
            <person name="Tapia P."/>
            <person name="Veloso J."/>
            <person name="Silva-Moreno E."/>
            <person name="Staats M."/>
            <person name="Valdes J.H."/>
            <person name="Van Kan J.A.L."/>
        </authorList>
    </citation>
    <scope>NUCLEOTIDE SEQUENCE [LARGE SCALE GENOMIC DNA]</scope>
    <source>
        <strain evidence="2 3">MUCL435</strain>
    </source>
</reference>